<dbReference type="Pfam" id="PF08011">
    <property type="entry name" value="PDDEXK_9"/>
    <property type="match status" value="1"/>
</dbReference>
<organism evidence="2 3">
    <name type="scientific">Fusobacterium necrophorum BL</name>
    <dbReference type="NCBI Taxonomy" id="1441732"/>
    <lineage>
        <taxon>Bacteria</taxon>
        <taxon>Fusobacteriati</taxon>
        <taxon>Fusobacteriota</taxon>
        <taxon>Fusobacteriia</taxon>
        <taxon>Fusobacteriales</taxon>
        <taxon>Fusobacteriaceae</taxon>
        <taxon>Fusobacterium</taxon>
    </lineage>
</organism>
<dbReference type="AlphaFoldDB" id="A0AB73BUG8"/>
<dbReference type="Proteomes" id="UP000027473">
    <property type="component" value="Unassembled WGS sequence"/>
</dbReference>
<comment type="caution">
    <text evidence="2">The sequence shown here is derived from an EMBL/GenBank/DDBJ whole genome shotgun (WGS) entry which is preliminary data.</text>
</comment>
<protein>
    <submittedName>
        <fullName evidence="2">9-O-acetyl-N-acetylneuraminate esterase</fullName>
    </submittedName>
</protein>
<evidence type="ECO:0000313" key="2">
    <source>
        <dbReference type="EMBL" id="KDE62065.1"/>
    </source>
</evidence>
<dbReference type="SUPFAM" id="SSF52540">
    <property type="entry name" value="P-loop containing nucleoside triphosphate hydrolases"/>
    <property type="match status" value="1"/>
</dbReference>
<proteinExistence type="predicted"/>
<dbReference type="InterPro" id="IPR027417">
    <property type="entry name" value="P-loop_NTPase"/>
</dbReference>
<dbReference type="RefSeq" id="WP_035901438.1">
    <property type="nucleotide sequence ID" value="NZ_JAAC01000144.1"/>
</dbReference>
<dbReference type="PANTHER" id="PTHR34825">
    <property type="entry name" value="CONSERVED PROTEIN, WITH A WEAK D-GALACTARATE DEHYDRATASE/ALTRONATE HYDROLASE DOMAIN"/>
    <property type="match status" value="1"/>
</dbReference>
<reference evidence="2 3" key="1">
    <citation type="submission" date="2014-01" db="EMBL/GenBank/DDBJ databases">
        <title>Comparative genomics of Fusobacterium necrophorum wild isolates.</title>
        <authorList>
            <person name="Kittichotirat W."/>
            <person name="Bumgarner R.E."/>
            <person name="Lawrence P."/>
        </authorList>
    </citation>
    <scope>NUCLEOTIDE SEQUENCE [LARGE SCALE GENOMIC DNA]</scope>
    <source>
        <strain evidence="2 3">BL</strain>
    </source>
</reference>
<evidence type="ECO:0000313" key="3">
    <source>
        <dbReference type="Proteomes" id="UP000027473"/>
    </source>
</evidence>
<evidence type="ECO:0000259" key="1">
    <source>
        <dbReference type="Pfam" id="PF09820"/>
    </source>
</evidence>
<dbReference type="EMBL" id="JAAC01000144">
    <property type="protein sequence ID" value="KDE62065.1"/>
    <property type="molecule type" value="Genomic_DNA"/>
</dbReference>
<gene>
    <name evidence="2" type="ORF">FUSO3_08870</name>
</gene>
<sequence length="543" mass="64554">MKLLPVGITDFREILESNYYYIDKTQWIEELFQDGAKVKLFTRPRRFGKTLNMSMLRYFFDIQNRENTRKLFQGLEIENSPYMAEQGKYPVIFLSFKDVKERNWRDCLRQIKILLKDLYNSFEFLRSSLNPSELRSFDKIWFEEESGNYQNALKMLSSFLKKYYQKKSIILIDEYDTSIVCAYEHGYYEEAISFFRNFYSSALKDNECLQLGVMTGILRVAKEGIFSGLNNLMVYGVFEEKYSSSFGLTEEEVKKALGYYGLAYNIEKVKEWYDGYRFGNMEIYNPWSILNYIFHQRLESYWVNTSNNFLIYDILERANRNLFEELQAVFQGKEIQKTLEYSFSFQDMTNPQEIWQLLVHSGYLKIEKNMGNHRYALKIPNREIYQFFERSFLNRFLGGVDYFQDMISALQKGDIKVFEKKLQEILLSNVSYHDVGQEEKYYHNFILGMILSLSKEYEIHSNLESGYGRYDISLEPKDKRKLGFILELKIAKSEEELEKRAKEALEQIEEKNYDVSMKQKGVSNILKLGLAFYGKRVLVLVPN</sequence>
<accession>A0AB73BUG8</accession>
<dbReference type="PANTHER" id="PTHR34825:SF1">
    <property type="entry name" value="AAA-ATPASE-LIKE DOMAIN-CONTAINING PROTEIN"/>
    <property type="match status" value="1"/>
</dbReference>
<dbReference type="InterPro" id="IPR018631">
    <property type="entry name" value="AAA-ATPase-like_dom"/>
</dbReference>
<name>A0AB73BUG8_9FUSO</name>
<dbReference type="InterPro" id="IPR012547">
    <property type="entry name" value="PDDEXK_9"/>
</dbReference>
<dbReference type="Pfam" id="PF09820">
    <property type="entry name" value="AAA-ATPase_like"/>
    <property type="match status" value="1"/>
</dbReference>
<feature type="domain" description="AAA-ATPase-like" evidence="1">
    <location>
        <begin position="5"/>
        <end position="226"/>
    </location>
</feature>